<evidence type="ECO:0000313" key="3">
    <source>
        <dbReference type="EMBL" id="PHK98807.1"/>
    </source>
</evidence>
<dbReference type="Pfam" id="PF03190">
    <property type="entry name" value="Thioredox_DsbH"/>
    <property type="match status" value="1"/>
</dbReference>
<protein>
    <submittedName>
        <fullName evidence="3">Thioredoxin</fullName>
    </submittedName>
</protein>
<accession>A0A2G0CFW9</accession>
<organism evidence="3 4">
    <name type="scientific">Neolewinella marina</name>
    <dbReference type="NCBI Taxonomy" id="438751"/>
    <lineage>
        <taxon>Bacteria</taxon>
        <taxon>Pseudomonadati</taxon>
        <taxon>Bacteroidota</taxon>
        <taxon>Saprospiria</taxon>
        <taxon>Saprospirales</taxon>
        <taxon>Lewinellaceae</taxon>
        <taxon>Neolewinella</taxon>
    </lineage>
</organism>
<feature type="signal peptide" evidence="1">
    <location>
        <begin position="1"/>
        <end position="18"/>
    </location>
</feature>
<dbReference type="Proteomes" id="UP000226437">
    <property type="component" value="Unassembled WGS sequence"/>
</dbReference>
<dbReference type="Gene3D" id="3.40.30.10">
    <property type="entry name" value="Glutaredoxin"/>
    <property type="match status" value="1"/>
</dbReference>
<feature type="domain" description="Spermatogenesis-associated protein 20-like TRX" evidence="2">
    <location>
        <begin position="11"/>
        <end position="138"/>
    </location>
</feature>
<dbReference type="OrthoDB" id="9811036at2"/>
<proteinExistence type="predicted"/>
<evidence type="ECO:0000313" key="4">
    <source>
        <dbReference type="Proteomes" id="UP000226437"/>
    </source>
</evidence>
<evidence type="ECO:0000256" key="1">
    <source>
        <dbReference type="SAM" id="SignalP"/>
    </source>
</evidence>
<dbReference type="SUPFAM" id="SSF52833">
    <property type="entry name" value="Thioredoxin-like"/>
    <property type="match status" value="1"/>
</dbReference>
<keyword evidence="4" id="KW-1185">Reference proteome</keyword>
<evidence type="ECO:0000259" key="2">
    <source>
        <dbReference type="Pfam" id="PF03190"/>
    </source>
</evidence>
<reference evidence="3 4" key="1">
    <citation type="submission" date="2017-10" db="EMBL/GenBank/DDBJ databases">
        <title>The draft genome sequence of Lewinella marina KCTC 32374.</title>
        <authorList>
            <person name="Wang K."/>
        </authorList>
    </citation>
    <scope>NUCLEOTIDE SEQUENCE [LARGE SCALE GENOMIC DNA]</scope>
    <source>
        <strain evidence="3 4">MKG-38</strain>
    </source>
</reference>
<dbReference type="RefSeq" id="WP_099106417.1">
    <property type="nucleotide sequence ID" value="NZ_JAATJF010000001.1"/>
</dbReference>
<dbReference type="InterPro" id="IPR036249">
    <property type="entry name" value="Thioredoxin-like_sf"/>
</dbReference>
<dbReference type="InterPro" id="IPR004879">
    <property type="entry name" value="Ssp411-like_TRX"/>
</dbReference>
<gene>
    <name evidence="3" type="ORF">CGL56_10110</name>
</gene>
<feature type="chain" id="PRO_5013760182" evidence="1">
    <location>
        <begin position="19"/>
        <end position="169"/>
    </location>
</feature>
<dbReference type="EMBL" id="PDLO01000003">
    <property type="protein sequence ID" value="PHK98807.1"/>
    <property type="molecule type" value="Genomic_DNA"/>
</dbReference>
<keyword evidence="1" id="KW-0732">Signal</keyword>
<comment type="caution">
    <text evidence="3">The sequence shown here is derived from an EMBL/GenBank/DDBJ whole genome shotgun (WGS) entry which is preliminary data.</text>
</comment>
<name>A0A2G0CFW9_9BACT</name>
<dbReference type="AlphaFoldDB" id="A0A2G0CFW9"/>
<sequence length="169" mass="19570">MKFLFPLLLLFLSASLSAQIEWLSWEEAVARNASEPRKMMVDVYTDWCGWCKRMDKTSFVDPAVTEYVNEHFYAVKLNAEQREPIQFDGHEFTYDPTLSRRGVHTLAVALLDGRMSYPSIVYLDKEQKRITIAPGFKEAEALLQELTYVGGDHFKRQSYADYVKSQAKK</sequence>